<evidence type="ECO:0000256" key="1">
    <source>
        <dbReference type="SAM" id="MobiDB-lite"/>
    </source>
</evidence>
<dbReference type="AlphaFoldDB" id="A0A2C9LCU7"/>
<protein>
    <submittedName>
        <fullName evidence="2">Uncharacterized protein</fullName>
    </submittedName>
</protein>
<dbReference type="EnsemblMetazoa" id="BGLB029533-RA">
    <property type="protein sequence ID" value="BGLB029533-PA"/>
    <property type="gene ID" value="BGLB029533"/>
</dbReference>
<name>A0A2C9LCU7_BIOGL</name>
<dbReference type="KEGG" id="bgt:106069860"/>
<dbReference type="Proteomes" id="UP000076420">
    <property type="component" value="Unassembled WGS sequence"/>
</dbReference>
<evidence type="ECO:0000313" key="2">
    <source>
        <dbReference type="EnsemblMetazoa" id="BGLB029533-PA"/>
    </source>
</evidence>
<reference evidence="2" key="1">
    <citation type="submission" date="2020-05" db="UniProtKB">
        <authorList>
            <consortium name="EnsemblMetazoa"/>
        </authorList>
    </citation>
    <scope>IDENTIFICATION</scope>
    <source>
        <strain evidence="2">BB02</strain>
    </source>
</reference>
<organism evidence="2 3">
    <name type="scientific">Biomphalaria glabrata</name>
    <name type="common">Bloodfluke planorb</name>
    <name type="synonym">Freshwater snail</name>
    <dbReference type="NCBI Taxonomy" id="6526"/>
    <lineage>
        <taxon>Eukaryota</taxon>
        <taxon>Metazoa</taxon>
        <taxon>Spiralia</taxon>
        <taxon>Lophotrochozoa</taxon>
        <taxon>Mollusca</taxon>
        <taxon>Gastropoda</taxon>
        <taxon>Heterobranchia</taxon>
        <taxon>Euthyneura</taxon>
        <taxon>Panpulmonata</taxon>
        <taxon>Hygrophila</taxon>
        <taxon>Lymnaeoidea</taxon>
        <taxon>Planorbidae</taxon>
        <taxon>Biomphalaria</taxon>
    </lineage>
</organism>
<feature type="region of interest" description="Disordered" evidence="1">
    <location>
        <begin position="261"/>
        <end position="282"/>
    </location>
</feature>
<accession>A0A2C9LCU7</accession>
<dbReference type="VEuPathDB" id="VectorBase:BGLAX_035050"/>
<gene>
    <name evidence="2" type="primary">106069860</name>
</gene>
<dbReference type="VEuPathDB" id="VectorBase:BGLB029533"/>
<evidence type="ECO:0000313" key="3">
    <source>
        <dbReference type="Proteomes" id="UP000076420"/>
    </source>
</evidence>
<sequence length="282" mass="33055">MEIQELKELALIFKETANSKTKTTLDIFYNVENSTELLCADTYLKFTPSYTTRTEPALSFRGSIEKFEVNKLRVGLRNVSSKDIGVHAKWTFSVYNRNTEEYQLISKSRMKISSFKEFSKFYLQRSHLRQLIHENTLLFKWHIETLPSPPGQVRSPGVISEALDKLLETLPVDKHNESDKEKTLLSIMEDLGECKNRQTNSEEKLQTIEQNVLDINDRLTTMLSNTYVTRERFLEERGRQTYHSPQTTDQNELRNEMKMTLEEKRVTLPKRNSAQYEAKTRK</sequence>
<proteinExistence type="predicted"/>